<comment type="similarity">
    <text evidence="2">Belongs to the HesA/MoeB/ThiF family.</text>
</comment>
<keyword evidence="13" id="KW-1185">Reference proteome</keyword>
<protein>
    <recommendedName>
        <fullName evidence="9">tRNA threonylcarbamoyladenosine dehydratase</fullName>
    </recommendedName>
    <alternativeName>
        <fullName evidence="10">t(6)A37 dehydratase</fullName>
    </alternativeName>
</protein>
<accession>A0A2V1GZT5</accession>
<dbReference type="AlphaFoldDB" id="A0A2V1GZT5"/>
<comment type="subcellular location">
    <subcellularLocation>
        <location evidence="1">Membrane</location>
        <topology evidence="1">Single-pass membrane protein</topology>
    </subcellularLocation>
</comment>
<dbReference type="GO" id="GO:0061504">
    <property type="term" value="P:cyclic threonylcarbamoyladenosine biosynthetic process"/>
    <property type="evidence" value="ECO:0007669"/>
    <property type="project" value="TreeGrafter"/>
</dbReference>
<keyword evidence="4" id="KW-0812">Transmembrane</keyword>
<keyword evidence="6" id="KW-0067">ATP-binding</keyword>
<dbReference type="InterPro" id="IPR000594">
    <property type="entry name" value="ThiF_NAD_FAD-bd"/>
</dbReference>
<dbReference type="InterPro" id="IPR045886">
    <property type="entry name" value="ThiF/MoeB/HesA"/>
</dbReference>
<evidence type="ECO:0000313" key="12">
    <source>
        <dbReference type="EMBL" id="PVZ72564.1"/>
    </source>
</evidence>
<dbReference type="SUPFAM" id="SSF69572">
    <property type="entry name" value="Activating enzymes of the ubiquitin-like proteins"/>
    <property type="match status" value="1"/>
</dbReference>
<keyword evidence="3" id="KW-0436">Ligase</keyword>
<evidence type="ECO:0000256" key="8">
    <source>
        <dbReference type="ARBA" id="ARBA00023136"/>
    </source>
</evidence>
<gene>
    <name evidence="12" type="ORF">DC094_00690</name>
</gene>
<dbReference type="Gene3D" id="3.40.50.720">
    <property type="entry name" value="NAD(P)-binding Rossmann-like Domain"/>
    <property type="match status" value="1"/>
</dbReference>
<evidence type="ECO:0000256" key="7">
    <source>
        <dbReference type="ARBA" id="ARBA00022989"/>
    </source>
</evidence>
<comment type="caution">
    <text evidence="12">The sequence shown here is derived from an EMBL/GenBank/DDBJ whole genome shotgun (WGS) entry which is preliminary data.</text>
</comment>
<dbReference type="EMBL" id="QDDL01000001">
    <property type="protein sequence ID" value="PVZ72564.1"/>
    <property type="molecule type" value="Genomic_DNA"/>
</dbReference>
<dbReference type="GO" id="GO:0061503">
    <property type="term" value="F:tRNA threonylcarbamoyladenosine dehydratase"/>
    <property type="evidence" value="ECO:0007669"/>
    <property type="project" value="TreeGrafter"/>
</dbReference>
<reference evidence="12 13" key="1">
    <citation type="submission" date="2018-04" db="EMBL/GenBank/DDBJ databases">
        <title>Thalassorhabdus spongiae gen. nov., sp. nov., isolated from a marine sponge in South-West Iceland.</title>
        <authorList>
            <person name="Knobloch S."/>
            <person name="Daussin A."/>
            <person name="Johannsson R."/>
            <person name="Marteinsson V.T."/>
        </authorList>
    </citation>
    <scope>NUCLEOTIDE SEQUENCE [LARGE SCALE GENOMIC DNA]</scope>
    <source>
        <strain evidence="12 13">Hp12</strain>
    </source>
</reference>
<keyword evidence="5" id="KW-0547">Nucleotide-binding</keyword>
<dbReference type="NCBIfam" id="NF011696">
    <property type="entry name" value="PRK15116.1"/>
    <property type="match status" value="1"/>
</dbReference>
<evidence type="ECO:0000256" key="1">
    <source>
        <dbReference type="ARBA" id="ARBA00004167"/>
    </source>
</evidence>
<dbReference type="PANTHER" id="PTHR43267:SF1">
    <property type="entry name" value="TRNA THREONYLCARBAMOYLADENOSINE DEHYDRATASE"/>
    <property type="match status" value="1"/>
</dbReference>
<feature type="domain" description="THIF-type NAD/FAD binding fold" evidence="11">
    <location>
        <begin position="4"/>
        <end position="248"/>
    </location>
</feature>
<dbReference type="OrthoDB" id="9804150at2"/>
<dbReference type="Proteomes" id="UP000244906">
    <property type="component" value="Unassembled WGS sequence"/>
</dbReference>
<dbReference type="Pfam" id="PF00899">
    <property type="entry name" value="ThiF"/>
    <property type="match status" value="1"/>
</dbReference>
<evidence type="ECO:0000256" key="9">
    <source>
        <dbReference type="ARBA" id="ARBA00074884"/>
    </source>
</evidence>
<sequence length="250" mass="26823">MARLCGQVGQKVLQSSHVIVVGIGGVGSWVAESLARSGIGQITLIDLDDVCITNTNRQIHALKDTVGQSKVQVMAERIALINPDCKVNQVEEFADRDNLFELFDVGADYLVDAIDAASVKAAMIAWAKRNKLPVITVGGAGGQLDPLQVVVTDLSKTIQDPLSAKVRSLLRRHYNFTRNTKRRFAVECVSSTEQLQYPQADGSVCGVKSAMEDGVRLDCAGGFGAASFVTATFGMVAASRVVNKLIQKTK</sequence>
<evidence type="ECO:0000313" key="13">
    <source>
        <dbReference type="Proteomes" id="UP000244906"/>
    </source>
</evidence>
<evidence type="ECO:0000259" key="11">
    <source>
        <dbReference type="Pfam" id="PF00899"/>
    </source>
</evidence>
<organism evidence="12 13">
    <name type="scientific">Pelagibaculum spongiae</name>
    <dbReference type="NCBI Taxonomy" id="2080658"/>
    <lineage>
        <taxon>Bacteria</taxon>
        <taxon>Pseudomonadati</taxon>
        <taxon>Pseudomonadota</taxon>
        <taxon>Gammaproteobacteria</taxon>
        <taxon>Oceanospirillales</taxon>
        <taxon>Pelagibaculum</taxon>
    </lineage>
</organism>
<keyword evidence="8" id="KW-0472">Membrane</keyword>
<keyword evidence="7" id="KW-1133">Transmembrane helix</keyword>
<evidence type="ECO:0000256" key="3">
    <source>
        <dbReference type="ARBA" id="ARBA00022598"/>
    </source>
</evidence>
<evidence type="ECO:0000256" key="4">
    <source>
        <dbReference type="ARBA" id="ARBA00022692"/>
    </source>
</evidence>
<dbReference type="GO" id="GO:0008641">
    <property type="term" value="F:ubiquitin-like modifier activating enzyme activity"/>
    <property type="evidence" value="ECO:0007669"/>
    <property type="project" value="InterPro"/>
</dbReference>
<dbReference type="CDD" id="cd00755">
    <property type="entry name" value="YgdL_like"/>
    <property type="match status" value="1"/>
</dbReference>
<evidence type="ECO:0000256" key="6">
    <source>
        <dbReference type="ARBA" id="ARBA00022840"/>
    </source>
</evidence>
<evidence type="ECO:0000256" key="10">
    <source>
        <dbReference type="ARBA" id="ARBA00083375"/>
    </source>
</evidence>
<dbReference type="GO" id="GO:0016020">
    <property type="term" value="C:membrane"/>
    <property type="evidence" value="ECO:0007669"/>
    <property type="project" value="UniProtKB-SubCell"/>
</dbReference>
<name>A0A2V1GZT5_9GAMM</name>
<proteinExistence type="inferred from homology"/>
<dbReference type="InterPro" id="IPR035985">
    <property type="entry name" value="Ubiquitin-activating_enz"/>
</dbReference>
<dbReference type="PANTHER" id="PTHR43267">
    <property type="entry name" value="TRNA THREONYLCARBAMOYLADENOSINE DEHYDRATASE"/>
    <property type="match status" value="1"/>
</dbReference>
<dbReference type="FunFam" id="3.40.50.720:FF:000096">
    <property type="entry name" value="tRNA cyclic N6-threonylcarbamoyladenosine(37) synthase TcdA"/>
    <property type="match status" value="1"/>
</dbReference>
<evidence type="ECO:0000256" key="5">
    <source>
        <dbReference type="ARBA" id="ARBA00022741"/>
    </source>
</evidence>
<dbReference type="GO" id="GO:0005524">
    <property type="term" value="F:ATP binding"/>
    <property type="evidence" value="ECO:0007669"/>
    <property type="project" value="UniProtKB-KW"/>
</dbReference>
<evidence type="ECO:0000256" key="2">
    <source>
        <dbReference type="ARBA" id="ARBA00009919"/>
    </source>
</evidence>